<keyword evidence="4 10" id="KW-0812">Transmembrane</keyword>
<dbReference type="Gene3D" id="2.40.170.20">
    <property type="entry name" value="TonB-dependent receptor, beta-barrel domain"/>
    <property type="match status" value="1"/>
</dbReference>
<dbReference type="PROSITE" id="PS52016">
    <property type="entry name" value="TONB_DEPENDENT_REC_3"/>
    <property type="match status" value="1"/>
</dbReference>
<gene>
    <name evidence="15" type="ORF">O6P32_11795</name>
</gene>
<evidence type="ECO:0000256" key="3">
    <source>
        <dbReference type="ARBA" id="ARBA00022452"/>
    </source>
</evidence>
<proteinExistence type="inferred from homology"/>
<dbReference type="InterPro" id="IPR000531">
    <property type="entry name" value="Beta-barrel_TonB"/>
</dbReference>
<dbReference type="NCBIfam" id="TIGR04057">
    <property type="entry name" value="SusC_RagA_signa"/>
    <property type="match status" value="1"/>
</dbReference>
<protein>
    <submittedName>
        <fullName evidence="15">SusC/RagA family TonB-linked outer membrane protein</fullName>
    </submittedName>
</protein>
<name>A0ABT4PK65_9BACT</name>
<keyword evidence="3 10" id="KW-1134">Transmembrane beta strand</keyword>
<evidence type="ECO:0000256" key="12">
    <source>
        <dbReference type="SAM" id="MobiDB-lite"/>
    </source>
</evidence>
<dbReference type="PANTHER" id="PTHR30069">
    <property type="entry name" value="TONB-DEPENDENT OUTER MEMBRANE RECEPTOR"/>
    <property type="match status" value="1"/>
</dbReference>
<dbReference type="InterPro" id="IPR036942">
    <property type="entry name" value="Beta-barrel_TonB_sf"/>
</dbReference>
<dbReference type="PANTHER" id="PTHR30069:SF29">
    <property type="entry name" value="HEMOGLOBIN AND HEMOGLOBIN-HAPTOGLOBIN-BINDING PROTEIN 1-RELATED"/>
    <property type="match status" value="1"/>
</dbReference>
<dbReference type="InterPro" id="IPR008969">
    <property type="entry name" value="CarboxyPept-like_regulatory"/>
</dbReference>
<reference evidence="15" key="1">
    <citation type="submission" date="2022-12" db="EMBL/GenBank/DDBJ databases">
        <title>Phocaeicola acetigenes sp. nov., isolated feces from a healthy human.</title>
        <authorList>
            <person name="Do H."/>
            <person name="Ha Y.B."/>
            <person name="Kim J.-S."/>
            <person name="Suh M.K."/>
            <person name="Kim H.S."/>
            <person name="Lee J.-S."/>
        </authorList>
    </citation>
    <scope>NUCLEOTIDE SEQUENCE</scope>
    <source>
        <strain evidence="15">KGMB11183</strain>
    </source>
</reference>
<keyword evidence="2 10" id="KW-0813">Transport</keyword>
<dbReference type="InterPro" id="IPR039426">
    <property type="entry name" value="TonB-dep_rcpt-like"/>
</dbReference>
<evidence type="ECO:0000256" key="10">
    <source>
        <dbReference type="PROSITE-ProRule" id="PRU01360"/>
    </source>
</evidence>
<dbReference type="Pfam" id="PF13715">
    <property type="entry name" value="CarbopepD_reg_2"/>
    <property type="match status" value="1"/>
</dbReference>
<organism evidence="15 16">
    <name type="scientific">Phocaeicola acetigenes</name>
    <dbReference type="NCBI Taxonomy" id="3016083"/>
    <lineage>
        <taxon>Bacteria</taxon>
        <taxon>Pseudomonadati</taxon>
        <taxon>Bacteroidota</taxon>
        <taxon>Bacteroidia</taxon>
        <taxon>Bacteroidales</taxon>
        <taxon>Bacteroidaceae</taxon>
        <taxon>Phocaeicola</taxon>
    </lineage>
</organism>
<keyword evidence="6 11" id="KW-0798">TonB box</keyword>
<evidence type="ECO:0000256" key="4">
    <source>
        <dbReference type="ARBA" id="ARBA00022692"/>
    </source>
</evidence>
<evidence type="ECO:0000256" key="5">
    <source>
        <dbReference type="ARBA" id="ARBA00022729"/>
    </source>
</evidence>
<comment type="caution">
    <text evidence="15">The sequence shown here is derived from an EMBL/GenBank/DDBJ whole genome shotgun (WGS) entry which is preliminary data.</text>
</comment>
<feature type="region of interest" description="Disordered" evidence="12">
    <location>
        <begin position="180"/>
        <end position="199"/>
    </location>
</feature>
<dbReference type="InterPro" id="IPR012910">
    <property type="entry name" value="Plug_dom"/>
</dbReference>
<evidence type="ECO:0000313" key="16">
    <source>
        <dbReference type="Proteomes" id="UP001141933"/>
    </source>
</evidence>
<comment type="subcellular location">
    <subcellularLocation>
        <location evidence="1 10">Cell outer membrane</location>
        <topology evidence="1 10">Multi-pass membrane protein</topology>
    </subcellularLocation>
</comment>
<dbReference type="Proteomes" id="UP001141933">
    <property type="component" value="Unassembled WGS sequence"/>
</dbReference>
<dbReference type="InterPro" id="IPR037066">
    <property type="entry name" value="Plug_dom_sf"/>
</dbReference>
<evidence type="ECO:0000256" key="7">
    <source>
        <dbReference type="ARBA" id="ARBA00023136"/>
    </source>
</evidence>
<keyword evidence="9 10" id="KW-0998">Cell outer membrane</keyword>
<evidence type="ECO:0000256" key="11">
    <source>
        <dbReference type="RuleBase" id="RU003357"/>
    </source>
</evidence>
<keyword evidence="16" id="KW-1185">Reference proteome</keyword>
<keyword evidence="8" id="KW-0675">Receptor</keyword>
<evidence type="ECO:0000256" key="1">
    <source>
        <dbReference type="ARBA" id="ARBA00004571"/>
    </source>
</evidence>
<evidence type="ECO:0000313" key="15">
    <source>
        <dbReference type="EMBL" id="MCZ8373379.1"/>
    </source>
</evidence>
<evidence type="ECO:0000256" key="6">
    <source>
        <dbReference type="ARBA" id="ARBA00023077"/>
    </source>
</evidence>
<dbReference type="EMBL" id="JAPZVM010000011">
    <property type="protein sequence ID" value="MCZ8373379.1"/>
    <property type="molecule type" value="Genomic_DNA"/>
</dbReference>
<evidence type="ECO:0000259" key="13">
    <source>
        <dbReference type="Pfam" id="PF00593"/>
    </source>
</evidence>
<dbReference type="Pfam" id="PF07715">
    <property type="entry name" value="Plug"/>
    <property type="match status" value="1"/>
</dbReference>
<dbReference type="NCBIfam" id="TIGR04056">
    <property type="entry name" value="OMP_RagA_SusC"/>
    <property type="match status" value="1"/>
</dbReference>
<accession>A0ABT4PK65</accession>
<evidence type="ECO:0000259" key="14">
    <source>
        <dbReference type="Pfam" id="PF07715"/>
    </source>
</evidence>
<dbReference type="Pfam" id="PF00593">
    <property type="entry name" value="TonB_dep_Rec_b-barrel"/>
    <property type="match status" value="1"/>
</dbReference>
<sequence length="998" mass="110644">MNQISVNEEKGVVLVKGVIVDSQNNPLIGVTILEKGTSNGTITDFDGNFTLQVKENAVLELSYVGYKTQSVAAKENLGKIVMREDTEVLDEVVVTALGIKRSEKALSYNVQKVDNASLTTVKDANFINSLNGKVAGVNIQRSSSGVGGATRVVMRGNKSINGDNNVLYVVDGVPIGNKKASDNSTDGTGFGGSTSGEGISSFNPEDIESISVLTGPSAAALYGASAANGVIIINTKKGAEGKARVNVSLSAEFANPFVMPKFQNVYGNVAGDYMSWGARLEQPTSYDPADFFNTGTTFTESFNLSTGTEKNQTYVSGAAVNSKGLVPNNKYHRYNFMVRNTSKLFNDKLTLDFSASYVREYYNNMVSYGTYFNPIVGTYLYPRGSDFKQEEYFERYNSELGYNEQYWSPGDMGMSIQNPYWIAYRNLRPETRDRYMFSVLLKYDITDYLNVTGRLRMDNTYTEKEDKRYASTNGTFAKPKGRYNYSNETYRQKYADIMVNFDKQFADIYHATVNVGSSFEEYDTKGRGWGGQLMTVPNLFTYGNVDPTTGVPSQTGGNLRTRNAAVFASAELSWKSALYLTLTGRADHPSQLINAAEEWIFYPSVGVSALVTELLPESTRDAIRPVLGFFKVRASYTEVGSPISETGLTPGTLTHEVEGGVVKPFKFYPVSDLHPERTRSWELGIDSRWFNNTVSLGVTLYQSNTYDQLLRAELSKGSGYDYMYVQAGNVRNRGIEMTLGYDQTFGNFSYSTSVTATANRNKIIELPHNVKNPVTGESIDLSDIKMGRFRLREGGEIGDVYADQQIKRDQDGYIVYVPGSPLTTEATEPYKLGSVNSKWNLGWRNSFSYKGFNLGFLVNARLGGIVISKTQATLNLFGVSQESAMARDLGYVMVGNVPVNPRDFYQTVADMDAYHTYSATNVRLQEVNLGYTFPNKWFKGTPFNNVSLSVYGTNLWMIYSKAPYDPELTASTGTFGQGYDYFMLPSQRTYGMSLKFGF</sequence>
<dbReference type="InterPro" id="IPR023997">
    <property type="entry name" value="TonB-dep_OMP_SusC/RagA_CS"/>
</dbReference>
<comment type="similarity">
    <text evidence="10 11">Belongs to the TonB-dependent receptor family.</text>
</comment>
<keyword evidence="7 10" id="KW-0472">Membrane</keyword>
<feature type="domain" description="TonB-dependent receptor-like beta-barrel" evidence="13">
    <location>
        <begin position="408"/>
        <end position="955"/>
    </location>
</feature>
<keyword evidence="5" id="KW-0732">Signal</keyword>
<evidence type="ECO:0000256" key="9">
    <source>
        <dbReference type="ARBA" id="ARBA00023237"/>
    </source>
</evidence>
<feature type="domain" description="TonB-dependent receptor plug" evidence="14">
    <location>
        <begin position="105"/>
        <end position="230"/>
    </location>
</feature>
<dbReference type="SUPFAM" id="SSF56935">
    <property type="entry name" value="Porins"/>
    <property type="match status" value="1"/>
</dbReference>
<dbReference type="InterPro" id="IPR023996">
    <property type="entry name" value="TonB-dep_OMP_SusC/RagA"/>
</dbReference>
<evidence type="ECO:0000256" key="8">
    <source>
        <dbReference type="ARBA" id="ARBA00023170"/>
    </source>
</evidence>
<dbReference type="SUPFAM" id="SSF49464">
    <property type="entry name" value="Carboxypeptidase regulatory domain-like"/>
    <property type="match status" value="1"/>
</dbReference>
<dbReference type="Gene3D" id="2.170.130.10">
    <property type="entry name" value="TonB-dependent receptor, plug domain"/>
    <property type="match status" value="1"/>
</dbReference>
<evidence type="ECO:0000256" key="2">
    <source>
        <dbReference type="ARBA" id="ARBA00022448"/>
    </source>
</evidence>